<feature type="domain" description="S1 motif" evidence="1">
    <location>
        <begin position="14"/>
        <end position="85"/>
    </location>
</feature>
<evidence type="ECO:0000259" key="1">
    <source>
        <dbReference type="PROSITE" id="PS50126"/>
    </source>
</evidence>
<dbReference type="PROSITE" id="PS50126">
    <property type="entry name" value="S1"/>
    <property type="match status" value="1"/>
</dbReference>
<protein>
    <recommendedName>
        <fullName evidence="1">S1 motif domain-containing protein</fullName>
    </recommendedName>
</protein>
<dbReference type="SUPFAM" id="SSF50249">
    <property type="entry name" value="Nucleic acid-binding proteins"/>
    <property type="match status" value="1"/>
</dbReference>
<evidence type="ECO:0000313" key="3">
    <source>
        <dbReference type="Proteomes" id="UP000243670"/>
    </source>
</evidence>
<reference evidence="2 3" key="1">
    <citation type="journal article" date="2014" name="BMC Genomics">
        <title>Nucleomorph and plastid genome sequences of the chlorarachniophyte Lotharella oceanica: convergent reductive evolution and frequent recombination in nucleomorph-bearing algae.</title>
        <authorList>
            <person name="Tanifuji G."/>
            <person name="Onodera N.T."/>
            <person name="Brown M.W."/>
            <person name="Curtis B.A."/>
            <person name="Roger A.J."/>
            <person name="Ka-Shu Wong G."/>
            <person name="Melkonian M."/>
            <person name="Archibald J.M."/>
        </authorList>
    </citation>
    <scope>NUCLEOTIDE SEQUENCE [LARGE SCALE GENOMIC DNA]</scope>
    <source>
        <strain evidence="2 3">CCMP622</strain>
    </source>
</reference>
<evidence type="ECO:0000313" key="2">
    <source>
        <dbReference type="EMBL" id="AIB09768.1"/>
    </source>
</evidence>
<dbReference type="EMBL" id="CP006628">
    <property type="protein sequence ID" value="AIB09768.1"/>
    <property type="molecule type" value="Genomic_DNA"/>
</dbReference>
<dbReference type="Pfam" id="PF00575">
    <property type="entry name" value="S1"/>
    <property type="match status" value="1"/>
</dbReference>
<proteinExistence type="predicted"/>
<dbReference type="GO" id="GO:0003676">
    <property type="term" value="F:nucleic acid binding"/>
    <property type="evidence" value="ECO:0007669"/>
    <property type="project" value="InterPro"/>
</dbReference>
<organism evidence="2 3">
    <name type="scientific">Lotharella oceanica</name>
    <dbReference type="NCBI Taxonomy" id="641309"/>
    <lineage>
        <taxon>Eukaryota</taxon>
        <taxon>Sar</taxon>
        <taxon>Rhizaria</taxon>
        <taxon>Cercozoa</taxon>
        <taxon>Chlorarachniophyceae</taxon>
        <taxon>Lotharella</taxon>
    </lineage>
</organism>
<name>A0A060DG57_9EUKA</name>
<gene>
    <name evidence="2" type="ORF">M951_chr265</name>
</gene>
<dbReference type="Proteomes" id="UP000243670">
    <property type="component" value="Nucleomorph 2"/>
</dbReference>
<dbReference type="InterPro" id="IPR003029">
    <property type="entry name" value="S1_domain"/>
</dbReference>
<geneLocation type="nucleomorph" evidence="2"/>
<dbReference type="InterPro" id="IPR012340">
    <property type="entry name" value="NA-bd_OB-fold"/>
</dbReference>
<keyword evidence="2" id="KW-0542">Nucleomorph</keyword>
<dbReference type="SMART" id="SM00316">
    <property type="entry name" value="S1"/>
    <property type="match status" value="1"/>
</dbReference>
<dbReference type="Gene3D" id="2.40.50.140">
    <property type="entry name" value="Nucleic acid-binding proteins"/>
    <property type="match status" value="1"/>
</dbReference>
<dbReference type="AlphaFoldDB" id="A0A060DG57"/>
<accession>A0A060DG57</accession>
<sequence length="270" mass="32669">MIYKKIMEKNIFFDKIIIGEVSELTNYGIYINIKNFKINKGFIPDSELNIDNNIIKKKKYTINSLHIFKIIKIDFDNENVILSKRKMPAKKVINCLKFFFIYKKLESLYNSMIRIQTLNTHLVNFLIDIKKIYKKEFKGLIEFVNNPKKFKKKFFKIYDIKEKLPSKIFYYKIRNLLFDKFVKFYFPQVINFKFFSYYPKGLSDIEKFVKILLDNYLKPVNISKYKLVYGNLKIINYTPVASLRMFYVFITQIIHTFLYNKLIINCKNYL</sequence>